<dbReference type="NCBIfam" id="NF002854">
    <property type="entry name" value="PRK03147.1"/>
    <property type="match status" value="1"/>
</dbReference>
<reference evidence="7 8" key="1">
    <citation type="submission" date="2019-12" db="EMBL/GenBank/DDBJ databases">
        <title>The whole genome sequencing of a strain isolated from a Mars analog, Dalangtan Playa.</title>
        <authorList>
            <person name="Huang T."/>
        </authorList>
    </citation>
    <scope>NUCLEOTIDE SEQUENCE [LARGE SCALE GENOMIC DNA]</scope>
    <source>
        <strain evidence="7 8">DP4-553-S</strain>
    </source>
</reference>
<proteinExistence type="predicted"/>
<sequence>MNKKKRRKIMRTSILIILLAAVIFAIYNTQKETEVVEIGDQAPDFVLKTLKGETIQLSDFQGEKGVFLNFWATYCPPCEKEMPYMENQHQYFKNKGVTVLAVDVGEPKITVEGFVRRKDLSFPILLDENGSVMDAYGVGSLPITFLIDKNGKVVNRIPAGMTEEEINEYMNQIRP</sequence>
<evidence type="ECO:0000256" key="5">
    <source>
        <dbReference type="ARBA" id="ARBA00023284"/>
    </source>
</evidence>
<dbReference type="InterPro" id="IPR013766">
    <property type="entry name" value="Thioredoxin_domain"/>
</dbReference>
<keyword evidence="3" id="KW-0735">Signal-anchor</keyword>
<organism evidence="7 8">
    <name type="scientific">Sediminibacillus dalangtanensis</name>
    <dbReference type="NCBI Taxonomy" id="2729421"/>
    <lineage>
        <taxon>Bacteria</taxon>
        <taxon>Bacillati</taxon>
        <taxon>Bacillota</taxon>
        <taxon>Bacilli</taxon>
        <taxon>Bacillales</taxon>
        <taxon>Bacillaceae</taxon>
        <taxon>Sediminibacillus</taxon>
    </lineage>
</organism>
<dbReference type="InterPro" id="IPR000866">
    <property type="entry name" value="AhpC/TSA"/>
</dbReference>
<dbReference type="PROSITE" id="PS00194">
    <property type="entry name" value="THIOREDOXIN_1"/>
    <property type="match status" value="1"/>
</dbReference>
<keyword evidence="2" id="KW-0201">Cytochrome c-type biogenesis</keyword>
<evidence type="ECO:0000313" key="7">
    <source>
        <dbReference type="EMBL" id="QTM99060.1"/>
    </source>
</evidence>
<name>A0ABX7VTV9_9BACI</name>
<gene>
    <name evidence="7" type="primary">resA</name>
    <name evidence="7" type="ORF">ERJ70_06945</name>
</gene>
<protein>
    <submittedName>
        <fullName evidence="7">Thiol-disulfide oxidoreductase ResA</fullName>
    </submittedName>
</protein>
<dbReference type="PANTHER" id="PTHR42852:SF6">
    <property type="entry name" value="THIOL:DISULFIDE INTERCHANGE PROTEIN DSBE"/>
    <property type="match status" value="1"/>
</dbReference>
<evidence type="ECO:0000259" key="6">
    <source>
        <dbReference type="PROSITE" id="PS51352"/>
    </source>
</evidence>
<dbReference type="Pfam" id="PF00578">
    <property type="entry name" value="AhpC-TSA"/>
    <property type="match status" value="1"/>
</dbReference>
<accession>A0ABX7VTV9</accession>
<keyword evidence="4" id="KW-1015">Disulfide bond</keyword>
<dbReference type="InterPro" id="IPR050553">
    <property type="entry name" value="Thioredoxin_ResA/DsbE_sf"/>
</dbReference>
<dbReference type="PANTHER" id="PTHR42852">
    <property type="entry name" value="THIOL:DISULFIDE INTERCHANGE PROTEIN DSBE"/>
    <property type="match status" value="1"/>
</dbReference>
<keyword evidence="3" id="KW-0812">Transmembrane</keyword>
<dbReference type="PROSITE" id="PS51352">
    <property type="entry name" value="THIOREDOXIN_2"/>
    <property type="match status" value="1"/>
</dbReference>
<evidence type="ECO:0000256" key="4">
    <source>
        <dbReference type="ARBA" id="ARBA00023157"/>
    </source>
</evidence>
<dbReference type="EMBL" id="CP046956">
    <property type="protein sequence ID" value="QTM99060.1"/>
    <property type="molecule type" value="Genomic_DNA"/>
</dbReference>
<dbReference type="SUPFAM" id="SSF52833">
    <property type="entry name" value="Thioredoxin-like"/>
    <property type="match status" value="1"/>
</dbReference>
<evidence type="ECO:0000256" key="3">
    <source>
        <dbReference type="ARBA" id="ARBA00022968"/>
    </source>
</evidence>
<feature type="domain" description="Thioredoxin" evidence="6">
    <location>
        <begin position="36"/>
        <end position="175"/>
    </location>
</feature>
<dbReference type="InterPro" id="IPR036249">
    <property type="entry name" value="Thioredoxin-like_sf"/>
</dbReference>
<comment type="subcellular location">
    <subcellularLocation>
        <location evidence="1">Cell envelope</location>
    </subcellularLocation>
</comment>
<dbReference type="RefSeq" id="WP_209368177.1">
    <property type="nucleotide sequence ID" value="NZ_CP046956.1"/>
</dbReference>
<dbReference type="InterPro" id="IPR017937">
    <property type="entry name" value="Thioredoxin_CS"/>
</dbReference>
<evidence type="ECO:0000256" key="2">
    <source>
        <dbReference type="ARBA" id="ARBA00022748"/>
    </source>
</evidence>
<keyword evidence="5" id="KW-0676">Redox-active center</keyword>
<evidence type="ECO:0000313" key="8">
    <source>
        <dbReference type="Proteomes" id="UP000665043"/>
    </source>
</evidence>
<dbReference type="Gene3D" id="3.40.30.10">
    <property type="entry name" value="Glutaredoxin"/>
    <property type="match status" value="1"/>
</dbReference>
<dbReference type="CDD" id="cd02966">
    <property type="entry name" value="TlpA_like_family"/>
    <property type="match status" value="1"/>
</dbReference>
<dbReference type="Proteomes" id="UP000665043">
    <property type="component" value="Chromosome"/>
</dbReference>
<evidence type="ECO:0000256" key="1">
    <source>
        <dbReference type="ARBA" id="ARBA00004196"/>
    </source>
</evidence>
<keyword evidence="8" id="KW-1185">Reference proteome</keyword>